<evidence type="ECO:0000256" key="1">
    <source>
        <dbReference type="SAM" id="MobiDB-lite"/>
    </source>
</evidence>
<proteinExistence type="predicted"/>
<dbReference type="EMBL" id="CAJNJA010035142">
    <property type="protein sequence ID" value="CAE7703193.1"/>
    <property type="molecule type" value="Genomic_DNA"/>
</dbReference>
<gene>
    <name evidence="3" type="ORF">SNEC2469_LOCUS20259</name>
</gene>
<evidence type="ECO:0000313" key="4">
    <source>
        <dbReference type="Proteomes" id="UP000601435"/>
    </source>
</evidence>
<feature type="compositionally biased region" description="Basic and acidic residues" evidence="1">
    <location>
        <begin position="108"/>
        <end position="117"/>
    </location>
</feature>
<feature type="region of interest" description="Disordered" evidence="1">
    <location>
        <begin position="91"/>
        <end position="147"/>
    </location>
</feature>
<keyword evidence="2" id="KW-1133">Transmembrane helix</keyword>
<organism evidence="3 4">
    <name type="scientific">Symbiodinium necroappetens</name>
    <dbReference type="NCBI Taxonomy" id="1628268"/>
    <lineage>
        <taxon>Eukaryota</taxon>
        <taxon>Sar</taxon>
        <taxon>Alveolata</taxon>
        <taxon>Dinophyceae</taxon>
        <taxon>Suessiales</taxon>
        <taxon>Symbiodiniaceae</taxon>
        <taxon>Symbiodinium</taxon>
    </lineage>
</organism>
<keyword evidence="4" id="KW-1185">Reference proteome</keyword>
<dbReference type="AlphaFoldDB" id="A0A812WX35"/>
<dbReference type="Proteomes" id="UP000601435">
    <property type="component" value="Unassembled WGS sequence"/>
</dbReference>
<keyword evidence="2" id="KW-0812">Transmembrane</keyword>
<dbReference type="OrthoDB" id="439038at2759"/>
<evidence type="ECO:0000256" key="2">
    <source>
        <dbReference type="SAM" id="Phobius"/>
    </source>
</evidence>
<reference evidence="3" key="1">
    <citation type="submission" date="2021-02" db="EMBL/GenBank/DDBJ databases">
        <authorList>
            <person name="Dougan E. K."/>
            <person name="Rhodes N."/>
            <person name="Thang M."/>
            <person name="Chan C."/>
        </authorList>
    </citation>
    <scope>NUCLEOTIDE SEQUENCE</scope>
</reference>
<comment type="caution">
    <text evidence="3">The sequence shown here is derived from an EMBL/GenBank/DDBJ whole genome shotgun (WGS) entry which is preliminary data.</text>
</comment>
<evidence type="ECO:0000313" key="3">
    <source>
        <dbReference type="EMBL" id="CAE7703193.1"/>
    </source>
</evidence>
<feature type="transmembrane region" description="Helical" evidence="2">
    <location>
        <begin position="20"/>
        <end position="42"/>
    </location>
</feature>
<name>A0A812WX35_9DINO</name>
<accession>A0A812WX35</accession>
<protein>
    <submittedName>
        <fullName evidence="3">Uncharacterized protein</fullName>
    </submittedName>
</protein>
<sequence length="176" mass="19067">MDFADRLGSELGQLGTWGVLAVGATMGSVVTCGLLTVAWHLWSLFETPFEELSMEADDLVEEYNMQRQQRSLPARPAADVELGQLLGKSSKAVRRETCSRTSSGARRSGSELREAGPGRRKPAAGEAPAKSSMLATAGRGRGRAMAPPRDSKWLLFLGERALDVGKDMWHAALNYC</sequence>
<keyword evidence="2" id="KW-0472">Membrane</keyword>